<reference evidence="2 3" key="1">
    <citation type="journal article" date="2013" name="PLoS ONE">
        <title>Assembly-driven community genomics of a hypersaline microbial ecosystem.</title>
        <authorList>
            <person name="Podell S."/>
            <person name="Ugalde J.A."/>
            <person name="Narasingarao P."/>
            <person name="Banfield J.F."/>
            <person name="Heidelberg K.B."/>
            <person name="Allen E.E."/>
        </authorList>
    </citation>
    <scope>NUCLEOTIDE SEQUENCE [LARGE SCALE GENOMIC DNA]</scope>
    <source>
        <strain evidence="3">J07HQW1</strain>
    </source>
</reference>
<evidence type="ECO:0000256" key="1">
    <source>
        <dbReference type="SAM" id="MobiDB-lite"/>
    </source>
</evidence>
<sequence>MTKTTDDGPPDPPFEINDDTVETPTGKVRERVQQVLSSITEPTKVSLIADMADCSKQGAREALREYAELGVVNRVNDNPELYERNPAYLKFLRGHRLARDHDLGDIRERLREVYQEHRRYAKRFDADSPDEIDVDERDDEERFQAMLDWEATLEEADDLREAHEQKTGEKPAPIEKLPVRTAVGDDPDGHTTGVDELPSVDFGDIAPFVGGDPTLLINMLSQQEQVLESIEEKLTLLKNQSQEPGTEAGQ</sequence>
<dbReference type="Proteomes" id="UP000030649">
    <property type="component" value="Unassembled WGS sequence"/>
</dbReference>
<organism evidence="2 3">
    <name type="scientific">Haloquadratum walsbyi J07HQW1</name>
    <dbReference type="NCBI Taxonomy" id="1238424"/>
    <lineage>
        <taxon>Archaea</taxon>
        <taxon>Methanobacteriati</taxon>
        <taxon>Methanobacteriota</taxon>
        <taxon>Stenosarchaea group</taxon>
        <taxon>Halobacteria</taxon>
        <taxon>Halobacteriales</taxon>
        <taxon>Haloferacaceae</taxon>
        <taxon>Haloquadratum</taxon>
    </lineage>
</organism>
<protein>
    <recommendedName>
        <fullName evidence="4">Transcriptional regulator</fullName>
    </recommendedName>
</protein>
<dbReference type="EMBL" id="KE356560">
    <property type="protein sequence ID" value="ERG92437.1"/>
    <property type="molecule type" value="Genomic_DNA"/>
</dbReference>
<evidence type="ECO:0000313" key="2">
    <source>
        <dbReference type="EMBL" id="ERG92437.1"/>
    </source>
</evidence>
<dbReference type="AlphaFoldDB" id="U1PFP5"/>
<feature type="region of interest" description="Disordered" evidence="1">
    <location>
        <begin position="1"/>
        <end position="26"/>
    </location>
</feature>
<evidence type="ECO:0008006" key="4">
    <source>
        <dbReference type="Google" id="ProtNLM"/>
    </source>
</evidence>
<dbReference type="Pfam" id="PF24033">
    <property type="entry name" value="DUF7342"/>
    <property type="match status" value="1"/>
</dbReference>
<dbReference type="InterPro" id="IPR055766">
    <property type="entry name" value="DUF7342"/>
</dbReference>
<gene>
    <name evidence="2" type="ORF">J07HQW1_02481</name>
</gene>
<proteinExistence type="predicted"/>
<dbReference type="HOGENOM" id="CLU_1109490_0_0_2"/>
<evidence type="ECO:0000313" key="3">
    <source>
        <dbReference type="Proteomes" id="UP000030649"/>
    </source>
</evidence>
<accession>U1PFP5</accession>
<name>U1PFP5_9EURY</name>